<dbReference type="NCBIfam" id="NF041360">
    <property type="entry name" value="GntF_guanitoxin"/>
    <property type="match status" value="1"/>
</dbReference>
<dbReference type="PANTHER" id="PTHR10867">
    <property type="entry name" value="NNMT/PNMT/TEMT FAMILY MEMBER"/>
    <property type="match status" value="1"/>
</dbReference>
<evidence type="ECO:0000313" key="5">
    <source>
        <dbReference type="EMBL" id="CAB3977987.1"/>
    </source>
</evidence>
<keyword evidence="3" id="KW-0808">Transferase</keyword>
<evidence type="ECO:0000256" key="2">
    <source>
        <dbReference type="ARBA" id="ARBA00022603"/>
    </source>
</evidence>
<gene>
    <name evidence="5" type="ORF">PACLA_8A044086</name>
</gene>
<comment type="similarity">
    <text evidence="1">Belongs to the class I-like SAM-binding methyltransferase superfamily. NNMT/PNMT/TEMT family.</text>
</comment>
<sequence length="292" mass="32936">MANVKCEEDYHTHFDPKTFLEQYYKNFKGDENEDGSVSPFIKALHEFWSSFKAPTDTEKTNVRYLEFGGGPSIMNLVFACPKVDHIVFSEYTEANREAVKSWIAGDAEAHDWMPLIEIAVLELEQGRGIVDERSESETSADKEKLDCVLNRADELKRKIKSIVPCDVNKAPIVQLDTDDVAKPFDVVSTGLCLESCVSSEVHYKNAVAELCKLLKPNGCLFMNGVLGDTFYYVGEEKFSVFPLTEKLVKEAMNEAGMEIEKFVTISDIPLHYLEACGCKALFYTYGRKSVEK</sequence>
<evidence type="ECO:0000256" key="1">
    <source>
        <dbReference type="ARBA" id="ARBA00007996"/>
    </source>
</evidence>
<dbReference type="SUPFAM" id="SSF53335">
    <property type="entry name" value="S-adenosyl-L-methionine-dependent methyltransferases"/>
    <property type="match status" value="1"/>
</dbReference>
<evidence type="ECO:0000313" key="6">
    <source>
        <dbReference type="Proteomes" id="UP001152795"/>
    </source>
</evidence>
<evidence type="ECO:0000256" key="4">
    <source>
        <dbReference type="ARBA" id="ARBA00022691"/>
    </source>
</evidence>
<dbReference type="Pfam" id="PF01234">
    <property type="entry name" value="NNMT_PNMT_TEMT"/>
    <property type="match status" value="1"/>
</dbReference>
<dbReference type="InterPro" id="IPR053384">
    <property type="entry name" value="SAM-dep_methyltransferase"/>
</dbReference>
<keyword evidence="6" id="KW-1185">Reference proteome</keyword>
<dbReference type="InterPro" id="IPR000940">
    <property type="entry name" value="NNMT_TEMT_trans"/>
</dbReference>
<name>A0A7D9HAM0_PARCT</name>
<dbReference type="OrthoDB" id="5945614at2759"/>
<evidence type="ECO:0000256" key="3">
    <source>
        <dbReference type="ARBA" id="ARBA00022679"/>
    </source>
</evidence>
<dbReference type="Gene3D" id="3.40.50.150">
    <property type="entry name" value="Vaccinia Virus protein VP39"/>
    <property type="match status" value="1"/>
</dbReference>
<dbReference type="EMBL" id="CACRXK020000083">
    <property type="protein sequence ID" value="CAB3977987.1"/>
    <property type="molecule type" value="Genomic_DNA"/>
</dbReference>
<protein>
    <submittedName>
        <fullName evidence="5">Indolethylamine N-methyltransferase-like</fullName>
    </submittedName>
</protein>
<dbReference type="PANTHER" id="PTHR10867:SF17">
    <property type="entry name" value="NICOTINAMIDE N-METHYLTRANSFERASE"/>
    <property type="match status" value="1"/>
</dbReference>
<dbReference type="AlphaFoldDB" id="A0A7D9HAM0"/>
<organism evidence="5 6">
    <name type="scientific">Paramuricea clavata</name>
    <name type="common">Red gorgonian</name>
    <name type="synonym">Violescent sea-whip</name>
    <dbReference type="NCBI Taxonomy" id="317549"/>
    <lineage>
        <taxon>Eukaryota</taxon>
        <taxon>Metazoa</taxon>
        <taxon>Cnidaria</taxon>
        <taxon>Anthozoa</taxon>
        <taxon>Octocorallia</taxon>
        <taxon>Malacalcyonacea</taxon>
        <taxon>Plexauridae</taxon>
        <taxon>Paramuricea</taxon>
    </lineage>
</organism>
<proteinExistence type="inferred from homology"/>
<dbReference type="PROSITE" id="PS51681">
    <property type="entry name" value="SAM_MT_NNMT_PNMT_TEMT"/>
    <property type="match status" value="1"/>
</dbReference>
<dbReference type="GO" id="GO:0032259">
    <property type="term" value="P:methylation"/>
    <property type="evidence" value="ECO:0007669"/>
    <property type="project" value="UniProtKB-KW"/>
</dbReference>
<keyword evidence="2" id="KW-0489">Methyltransferase</keyword>
<accession>A0A7D9HAM0</accession>
<comment type="caution">
    <text evidence="5">The sequence shown here is derived from an EMBL/GenBank/DDBJ whole genome shotgun (WGS) entry which is preliminary data.</text>
</comment>
<dbReference type="InterPro" id="IPR029063">
    <property type="entry name" value="SAM-dependent_MTases_sf"/>
</dbReference>
<reference evidence="5" key="1">
    <citation type="submission" date="2020-04" db="EMBL/GenBank/DDBJ databases">
        <authorList>
            <person name="Alioto T."/>
            <person name="Alioto T."/>
            <person name="Gomez Garrido J."/>
        </authorList>
    </citation>
    <scope>NUCLEOTIDE SEQUENCE</scope>
    <source>
        <strain evidence="5">A484AB</strain>
    </source>
</reference>
<dbReference type="GO" id="GO:0005829">
    <property type="term" value="C:cytosol"/>
    <property type="evidence" value="ECO:0007669"/>
    <property type="project" value="TreeGrafter"/>
</dbReference>
<dbReference type="GO" id="GO:0008170">
    <property type="term" value="F:N-methyltransferase activity"/>
    <property type="evidence" value="ECO:0007669"/>
    <property type="project" value="TreeGrafter"/>
</dbReference>
<keyword evidence="4" id="KW-0949">S-adenosyl-L-methionine</keyword>
<dbReference type="Proteomes" id="UP001152795">
    <property type="component" value="Unassembled WGS sequence"/>
</dbReference>